<proteinExistence type="predicted"/>
<dbReference type="Proteomes" id="UP000046392">
    <property type="component" value="Unplaced"/>
</dbReference>
<evidence type="ECO:0000313" key="2">
    <source>
        <dbReference type="WBParaSite" id="SPAL_0000399100.1"/>
    </source>
</evidence>
<dbReference type="InterPro" id="IPR038479">
    <property type="entry name" value="Transthyretin-like_sf"/>
</dbReference>
<name>A0A0N5BDA2_STREA</name>
<dbReference type="Gene3D" id="2.60.40.3330">
    <property type="match status" value="1"/>
</dbReference>
<keyword evidence="1" id="KW-1185">Reference proteome</keyword>
<reference evidence="2" key="1">
    <citation type="submission" date="2017-02" db="UniProtKB">
        <authorList>
            <consortium name="WormBaseParasite"/>
        </authorList>
    </citation>
    <scope>IDENTIFICATION</scope>
</reference>
<organism evidence="1 2">
    <name type="scientific">Strongyloides papillosus</name>
    <name type="common">Intestinal threadworm</name>
    <dbReference type="NCBI Taxonomy" id="174720"/>
    <lineage>
        <taxon>Eukaryota</taxon>
        <taxon>Metazoa</taxon>
        <taxon>Ecdysozoa</taxon>
        <taxon>Nematoda</taxon>
        <taxon>Chromadorea</taxon>
        <taxon>Rhabditida</taxon>
        <taxon>Tylenchina</taxon>
        <taxon>Panagrolaimomorpha</taxon>
        <taxon>Strongyloidoidea</taxon>
        <taxon>Strongyloididae</taxon>
        <taxon>Strongyloides</taxon>
    </lineage>
</organism>
<accession>A0A0N5BDA2</accession>
<protein>
    <submittedName>
        <fullName evidence="2">Transthyretin-like family protein</fullName>
    </submittedName>
</protein>
<evidence type="ECO:0000313" key="1">
    <source>
        <dbReference type="Proteomes" id="UP000046392"/>
    </source>
</evidence>
<dbReference type="WBParaSite" id="SPAL_0000399100.1">
    <property type="protein sequence ID" value="SPAL_0000399100.1"/>
    <property type="gene ID" value="SPAL_0000399100"/>
</dbReference>
<dbReference type="AlphaFoldDB" id="A0A0N5BDA2"/>
<sequence length="180" mass="20828">MLFLGTILIYITIFSYQIVEASWLRSFYSTGISGTLVCSTDALKITVADVEIVKKSKHSSKYKTVVRKTIKLGARFHLEAHYGRFFRWNQPNLYMRFTYHCSRNKPSIYLNGRTSSISRKNPLSRGNSVEPCRKVYFLEIPKHFVIRGRTIHQHYGFDTLDLANVEGQVLPQTKKKSCLI</sequence>